<keyword evidence="4 6" id="KW-1133">Transmembrane helix</keyword>
<feature type="transmembrane region" description="Helical" evidence="6">
    <location>
        <begin position="350"/>
        <end position="373"/>
    </location>
</feature>
<dbReference type="EMBL" id="CP147404">
    <property type="protein sequence ID" value="WXB94654.1"/>
    <property type="molecule type" value="Genomic_DNA"/>
</dbReference>
<evidence type="ECO:0000256" key="3">
    <source>
        <dbReference type="ARBA" id="ARBA00022692"/>
    </source>
</evidence>
<sequence>MLSNAETVTPGIQQQKKWNVPHVFVILFAVIIIAAISTYFIPAGEYDQVEQDGRTIVVDGSYHIVNSSPASFLAIFESIHKGMVSSASIIFYIFIVGGTFGILRATGAIEGAVHSISGKLEGKEHFLIPVLMIFFALGGAMLGLAEETIPYITIIVPLVIMLGFDSMVGAAIVLLGTSAGFTAAFMNPFTVGVAQGIAELPIFSGLSLRIVFWAIFLSINIWYVMRYAKKVKKNPEISLVHEESGKVLSNLGTQEKIEFTRAHKVAFAILLLSLITLAVGVIKFGWYLPEISGLFIIMGIAMGLVAKMSFSKMAESFIDGCSVLVLGALVVGVAYGILVILQDGKVMDTILHSLAGVVGILPSQLAALGMYIVQCFINFIVPSGSGQAALTMPIMAPLSDLVGVTRQTAVLAFQFGDGISNIFTPTSGYFMAGLALAGVSWVKWMKWIWPLILINYILGAIFVSIAHLIGFH</sequence>
<dbReference type="PANTHER" id="PTHR43652">
    <property type="entry name" value="BASIC AMINO ACID ANTIPORTER YFCC-RELATED"/>
    <property type="match status" value="1"/>
</dbReference>
<keyword evidence="8" id="KW-1185">Reference proteome</keyword>
<evidence type="ECO:0000256" key="1">
    <source>
        <dbReference type="ARBA" id="ARBA00004651"/>
    </source>
</evidence>
<feature type="transmembrane region" description="Helical" evidence="6">
    <location>
        <begin position="422"/>
        <end position="441"/>
    </location>
</feature>
<dbReference type="RefSeq" id="WP_338754448.1">
    <property type="nucleotide sequence ID" value="NZ_CP147404.1"/>
</dbReference>
<evidence type="ECO:0000313" key="7">
    <source>
        <dbReference type="EMBL" id="WXB94654.1"/>
    </source>
</evidence>
<organism evidence="7 8">
    <name type="scientific">Bacillus kandeliae</name>
    <dbReference type="NCBI Taxonomy" id="3129297"/>
    <lineage>
        <taxon>Bacteria</taxon>
        <taxon>Bacillati</taxon>
        <taxon>Bacillota</taxon>
        <taxon>Bacilli</taxon>
        <taxon>Bacillales</taxon>
        <taxon>Bacillaceae</taxon>
        <taxon>Bacillus</taxon>
    </lineage>
</organism>
<feature type="transmembrane region" description="Helical" evidence="6">
    <location>
        <begin position="317"/>
        <end position="338"/>
    </location>
</feature>
<evidence type="ECO:0000256" key="2">
    <source>
        <dbReference type="ARBA" id="ARBA00022475"/>
    </source>
</evidence>
<feature type="transmembrane region" description="Helical" evidence="6">
    <location>
        <begin position="126"/>
        <end position="144"/>
    </location>
</feature>
<evidence type="ECO:0000256" key="5">
    <source>
        <dbReference type="ARBA" id="ARBA00023136"/>
    </source>
</evidence>
<accession>A0ABZ2NAV1</accession>
<dbReference type="Pfam" id="PF03606">
    <property type="entry name" value="DcuC"/>
    <property type="match status" value="1"/>
</dbReference>
<keyword evidence="2" id="KW-1003">Cell membrane</keyword>
<feature type="transmembrane region" description="Helical" evidence="6">
    <location>
        <begin position="291"/>
        <end position="310"/>
    </location>
</feature>
<dbReference type="PANTHER" id="PTHR43652:SF2">
    <property type="entry name" value="BASIC AMINO ACID ANTIPORTER YFCC-RELATED"/>
    <property type="match status" value="1"/>
</dbReference>
<evidence type="ECO:0000256" key="6">
    <source>
        <dbReference type="SAM" id="Phobius"/>
    </source>
</evidence>
<feature type="transmembrane region" description="Helical" evidence="6">
    <location>
        <begin position="265"/>
        <end position="285"/>
    </location>
</feature>
<feature type="transmembrane region" description="Helical" evidence="6">
    <location>
        <begin position="89"/>
        <end position="106"/>
    </location>
</feature>
<proteinExistence type="predicted"/>
<feature type="transmembrane region" description="Helical" evidence="6">
    <location>
        <begin position="156"/>
        <end position="186"/>
    </location>
</feature>
<feature type="transmembrane region" description="Helical" evidence="6">
    <location>
        <begin position="206"/>
        <end position="225"/>
    </location>
</feature>
<protein>
    <submittedName>
        <fullName evidence="7">YfcC family protein</fullName>
    </submittedName>
</protein>
<dbReference type="Proteomes" id="UP001387364">
    <property type="component" value="Chromosome"/>
</dbReference>
<keyword evidence="5 6" id="KW-0472">Membrane</keyword>
<feature type="transmembrane region" description="Helical" evidence="6">
    <location>
        <begin position="447"/>
        <end position="469"/>
    </location>
</feature>
<reference evidence="7 8" key="1">
    <citation type="submission" date="2024-02" db="EMBL/GenBank/DDBJ databases">
        <title>Seven novel Bacillus-like species.</title>
        <authorList>
            <person name="Liu G."/>
        </authorList>
    </citation>
    <scope>NUCLEOTIDE SEQUENCE [LARGE SCALE GENOMIC DNA]</scope>
    <source>
        <strain evidence="7 8">FJAT-52991</strain>
    </source>
</reference>
<dbReference type="InterPro" id="IPR051679">
    <property type="entry name" value="DASS-Related_Transporters"/>
</dbReference>
<name>A0ABZ2NAV1_9BACI</name>
<feature type="transmembrane region" description="Helical" evidence="6">
    <location>
        <begin position="20"/>
        <end position="41"/>
    </location>
</feature>
<keyword evidence="3 6" id="KW-0812">Transmembrane</keyword>
<dbReference type="InterPro" id="IPR018385">
    <property type="entry name" value="C4_dicarb_anaerob_car-like"/>
</dbReference>
<evidence type="ECO:0000256" key="4">
    <source>
        <dbReference type="ARBA" id="ARBA00022989"/>
    </source>
</evidence>
<comment type="subcellular location">
    <subcellularLocation>
        <location evidence="1">Cell membrane</location>
        <topology evidence="1">Multi-pass membrane protein</topology>
    </subcellularLocation>
</comment>
<evidence type="ECO:0000313" key="8">
    <source>
        <dbReference type="Proteomes" id="UP001387364"/>
    </source>
</evidence>
<gene>
    <name evidence="7" type="ORF">WDJ61_08530</name>
</gene>